<dbReference type="EMBL" id="CAJSTJ010000121">
    <property type="protein sequence ID" value="CAG7557812.1"/>
    <property type="molecule type" value="Genomic_DNA"/>
</dbReference>
<dbReference type="GO" id="GO:0097354">
    <property type="term" value="P:prenylation"/>
    <property type="evidence" value="ECO:0007669"/>
    <property type="project" value="UniProtKB-UniRule"/>
</dbReference>
<comment type="catalytic activity">
    <reaction evidence="5 6">
        <text>geranylgeranyl diphosphate + L-cysteinyl-[protein] = S-geranylgeranyl-L-cysteinyl-[protein] + diphosphate</text>
        <dbReference type="Rhea" id="RHEA:21240"/>
        <dbReference type="Rhea" id="RHEA-COMP:10131"/>
        <dbReference type="Rhea" id="RHEA-COMP:11537"/>
        <dbReference type="ChEBI" id="CHEBI:29950"/>
        <dbReference type="ChEBI" id="CHEBI:33019"/>
        <dbReference type="ChEBI" id="CHEBI:57533"/>
        <dbReference type="ChEBI" id="CHEBI:86021"/>
        <dbReference type="EC" id="2.5.1.60"/>
    </reaction>
</comment>
<dbReference type="PROSITE" id="PS51147">
    <property type="entry name" value="PFTA"/>
    <property type="match status" value="4"/>
</dbReference>
<proteinExistence type="inferred from homology"/>
<dbReference type="GO" id="GO:0004663">
    <property type="term" value="F:Rab geranylgeranyltransferase activity"/>
    <property type="evidence" value="ECO:0007669"/>
    <property type="project" value="UniProtKB-UniRule"/>
</dbReference>
<evidence type="ECO:0000256" key="2">
    <source>
        <dbReference type="ARBA" id="ARBA00022602"/>
    </source>
</evidence>
<evidence type="ECO:0000256" key="3">
    <source>
        <dbReference type="ARBA" id="ARBA00022679"/>
    </source>
</evidence>
<evidence type="ECO:0000256" key="6">
    <source>
        <dbReference type="RuleBase" id="RU367120"/>
    </source>
</evidence>
<feature type="non-terminal residue" evidence="8">
    <location>
        <position position="1"/>
    </location>
</feature>
<comment type="similarity">
    <text evidence="1 6">Belongs to the protein prenyltransferase subunit alpha family.</text>
</comment>
<accession>A0A8J2NBD8</accession>
<dbReference type="PANTHER" id="PTHR11129:SF2">
    <property type="entry name" value="GERANYLGERANYL TRANSFERASE TYPE-2 SUBUNIT ALPHA"/>
    <property type="match status" value="1"/>
</dbReference>
<sequence length="311" mass="36595">QVQYGKPRTTGTRTEEQRQRDLRKIKKYRDLENEIRTKVATGTYDHDLLQLTAELLHLNPEYYTIWYVRRRCLTSSVLSKRPQDKEPYDQIEPHQESDTNALKSELSFTVPLLMGSPKCYWIWNFRQWILSQAILRFPMTFARGIWEEELRLTSLMLSKDQRNFHAWGYRRFLVAKLESAELQGKSMGKEEFKYTTKMIRSNLSNFSAWHNRSQLIPRLLQERGADPRVRATFLDEELSFVREGLDVGPEDQSLWYYHRFLISQIVGGGGQQTVAAPLDVDEKAVYVRRGIHEMKDLLDDYETSSASTRLC</sequence>
<reference evidence="8" key="1">
    <citation type="submission" date="2021-05" db="EMBL/GenBank/DDBJ databases">
        <authorList>
            <person name="Khan N."/>
        </authorList>
    </citation>
    <scope>NUCLEOTIDE SEQUENCE</scope>
</reference>
<dbReference type="InterPro" id="IPR002088">
    <property type="entry name" value="Prenyl_trans_a"/>
</dbReference>
<dbReference type="PANTHER" id="PTHR11129">
    <property type="entry name" value="PROTEIN FARNESYLTRANSFERASE ALPHA SUBUNIT/RAB GERANYLGERANYL TRANSFERASE ALPHA SUBUNIT"/>
    <property type="match status" value="1"/>
</dbReference>
<dbReference type="EC" id="2.5.1.60" evidence="6"/>
<evidence type="ECO:0000313" key="8">
    <source>
        <dbReference type="EMBL" id="CAG7557812.1"/>
    </source>
</evidence>
<feature type="region of interest" description="Disordered" evidence="7">
    <location>
        <begin position="1"/>
        <end position="20"/>
    </location>
</feature>
<evidence type="ECO:0000256" key="4">
    <source>
        <dbReference type="ARBA" id="ARBA00022737"/>
    </source>
</evidence>
<keyword evidence="3 6" id="KW-0808">Transferase</keyword>
<organism evidence="8 9">
    <name type="scientific">Fusarium equiseti</name>
    <name type="common">Fusarium scirpi</name>
    <dbReference type="NCBI Taxonomy" id="61235"/>
    <lineage>
        <taxon>Eukaryota</taxon>
        <taxon>Fungi</taxon>
        <taxon>Dikarya</taxon>
        <taxon>Ascomycota</taxon>
        <taxon>Pezizomycotina</taxon>
        <taxon>Sordariomycetes</taxon>
        <taxon>Hypocreomycetidae</taxon>
        <taxon>Hypocreales</taxon>
        <taxon>Nectriaceae</taxon>
        <taxon>Fusarium</taxon>
        <taxon>Fusarium incarnatum-equiseti species complex</taxon>
    </lineage>
</organism>
<dbReference type="Pfam" id="PF01239">
    <property type="entry name" value="PPTA"/>
    <property type="match status" value="5"/>
</dbReference>
<dbReference type="AlphaFoldDB" id="A0A8J2NBD8"/>
<protein>
    <recommendedName>
        <fullName evidence="6">Geranylgeranyl transferase type-2 subunit alpha</fullName>
        <ecNumber evidence="6">2.5.1.60</ecNumber>
    </recommendedName>
    <alternativeName>
        <fullName evidence="6">Geranylgeranyl transferase type II subunit alpha</fullName>
    </alternativeName>
</protein>
<evidence type="ECO:0000256" key="1">
    <source>
        <dbReference type="ARBA" id="ARBA00006734"/>
    </source>
</evidence>
<keyword evidence="2 6" id="KW-0637">Prenyltransferase</keyword>
<dbReference type="GO" id="GO:0005968">
    <property type="term" value="C:Rab-protein geranylgeranyltransferase complex"/>
    <property type="evidence" value="ECO:0007669"/>
    <property type="project" value="TreeGrafter"/>
</dbReference>
<dbReference type="Proteomes" id="UP000693738">
    <property type="component" value="Unassembled WGS sequence"/>
</dbReference>
<keyword evidence="4" id="KW-0677">Repeat</keyword>
<name>A0A8J2NBD8_FUSEQ</name>
<evidence type="ECO:0000313" key="9">
    <source>
        <dbReference type="Proteomes" id="UP000693738"/>
    </source>
</evidence>
<comment type="caution">
    <text evidence="8">The sequence shown here is derived from an EMBL/GenBank/DDBJ whole genome shotgun (WGS) entry which is preliminary data.</text>
</comment>
<evidence type="ECO:0000256" key="7">
    <source>
        <dbReference type="SAM" id="MobiDB-lite"/>
    </source>
</evidence>
<evidence type="ECO:0000256" key="5">
    <source>
        <dbReference type="ARBA" id="ARBA00047658"/>
    </source>
</evidence>
<gene>
    <name evidence="8" type="ORF">FEQUK3_LOCUS3525</name>
</gene>
<comment type="function">
    <text evidence="6">Catalyzes the transfer of a geranyl-geranyl moiety from geranyl-geranyl pyrophosphate to cysteines occuring in specific C-terminal amino acid sequences.</text>
</comment>